<evidence type="ECO:0000256" key="1">
    <source>
        <dbReference type="SAM" id="MobiDB-lite"/>
    </source>
</evidence>
<feature type="compositionally biased region" description="Low complexity" evidence="1">
    <location>
        <begin position="309"/>
        <end position="327"/>
    </location>
</feature>
<evidence type="ECO:0000313" key="3">
    <source>
        <dbReference type="EMBL" id="MFC4329373.1"/>
    </source>
</evidence>
<evidence type="ECO:0000256" key="2">
    <source>
        <dbReference type="SAM" id="SignalP"/>
    </source>
</evidence>
<evidence type="ECO:0008006" key="5">
    <source>
        <dbReference type="Google" id="ProtNLM"/>
    </source>
</evidence>
<dbReference type="EMBL" id="JBHSDP010000015">
    <property type="protein sequence ID" value="MFC4329373.1"/>
    <property type="molecule type" value="Genomic_DNA"/>
</dbReference>
<keyword evidence="2" id="KW-0732">Signal</keyword>
<comment type="caution">
    <text evidence="3">The sequence shown here is derived from an EMBL/GenBank/DDBJ whole genome shotgun (WGS) entry which is preliminary data.</text>
</comment>
<feature type="chain" id="PRO_5046359619" description="Secreted protein" evidence="2">
    <location>
        <begin position="32"/>
        <end position="470"/>
    </location>
</feature>
<dbReference type="Proteomes" id="UP001595824">
    <property type="component" value="Unassembled WGS sequence"/>
</dbReference>
<proteinExistence type="predicted"/>
<gene>
    <name evidence="3" type="ORF">ACFPC0_16495</name>
</gene>
<evidence type="ECO:0000313" key="4">
    <source>
        <dbReference type="Proteomes" id="UP001595824"/>
    </source>
</evidence>
<feature type="signal peptide" evidence="2">
    <location>
        <begin position="1"/>
        <end position="31"/>
    </location>
</feature>
<accession>A0ABV8TFR6</accession>
<organism evidence="3 4">
    <name type="scientific">Streptomyces andamanensis</name>
    <dbReference type="NCBI Taxonomy" id="1565035"/>
    <lineage>
        <taxon>Bacteria</taxon>
        <taxon>Bacillati</taxon>
        <taxon>Actinomycetota</taxon>
        <taxon>Actinomycetes</taxon>
        <taxon>Kitasatosporales</taxon>
        <taxon>Streptomycetaceae</taxon>
        <taxon>Streptomyces</taxon>
    </lineage>
</organism>
<reference evidence="4" key="1">
    <citation type="journal article" date="2019" name="Int. J. Syst. Evol. Microbiol.">
        <title>The Global Catalogue of Microorganisms (GCM) 10K type strain sequencing project: providing services to taxonomists for standard genome sequencing and annotation.</title>
        <authorList>
            <consortium name="The Broad Institute Genomics Platform"/>
            <consortium name="The Broad Institute Genome Sequencing Center for Infectious Disease"/>
            <person name="Wu L."/>
            <person name="Ma J."/>
        </authorList>
    </citation>
    <scope>NUCLEOTIDE SEQUENCE [LARGE SCALE GENOMIC DNA]</scope>
    <source>
        <strain evidence="4">PCU 347</strain>
    </source>
</reference>
<name>A0ABV8TFR6_9ACTN</name>
<protein>
    <recommendedName>
        <fullName evidence="5">Secreted protein</fullName>
    </recommendedName>
</protein>
<feature type="region of interest" description="Disordered" evidence="1">
    <location>
        <begin position="127"/>
        <end position="152"/>
    </location>
</feature>
<feature type="compositionally biased region" description="Basic and acidic residues" evidence="1">
    <location>
        <begin position="127"/>
        <end position="139"/>
    </location>
</feature>
<dbReference type="RefSeq" id="WP_381739843.1">
    <property type="nucleotide sequence ID" value="NZ_JBHSDP010000015.1"/>
</dbReference>
<feature type="region of interest" description="Disordered" evidence="1">
    <location>
        <begin position="285"/>
        <end position="335"/>
    </location>
</feature>
<keyword evidence="4" id="KW-1185">Reference proteome</keyword>
<sequence>MKQRGRHRRRRQGRALRAVLAGAGLALTAAATLISASQATVTDDPGALRPLTSAAELGGLRLTEQPVPARSLDRLAAAMGRPVDAGAVLGDPDRTLRDADDCTGTERRALPVEPSATRAYCWDTKDTEDAENTDTREWRPQSVATSGDTDGGSRWGAHQVILSGWTHRGDDADSRRMARVAFVDADDPARLTYTWALLAVPVDGGRDYRALASRVSGMVRYQDKLLVTASGDGQQALYVYDLRRIQRATVTEDAVGKVPGGWSAHGYRWVLPAVASYRPAEGTCGRTAGAGGTADTSRASRASGGDGVAPACPSSLSLDSSSAPDSLVAGETTRTDGDRRTRLWRYSFSADPARSGLLAADSTGTVRAQEAYETDAPGVRGVLSHRTGPAGHTDWYLGRTAGKRGGHGTLWRQDTQGAEATECGTSDDTHRCWGDGVGSLSYAPATGELWSVSGRTLFAVPLSALEHELH</sequence>